<organism evidence="3 4">
    <name type="scientific">Meiothermus taiwanensis</name>
    <dbReference type="NCBI Taxonomy" id="172827"/>
    <lineage>
        <taxon>Bacteria</taxon>
        <taxon>Thermotogati</taxon>
        <taxon>Deinococcota</taxon>
        <taxon>Deinococci</taxon>
        <taxon>Thermales</taxon>
        <taxon>Thermaceae</taxon>
        <taxon>Meiothermus</taxon>
    </lineage>
</organism>
<reference evidence="3 4" key="1">
    <citation type="submission" date="2018-08" db="EMBL/GenBank/DDBJ databases">
        <title>Meiothermus cateniformans JCM 15151 genome sequencing project.</title>
        <authorList>
            <person name="Da Costa M.S."/>
            <person name="Albuquerque L."/>
            <person name="Raposo P."/>
            <person name="Froufe H.J.C."/>
            <person name="Barroso C.S."/>
            <person name="Egas C."/>
        </authorList>
    </citation>
    <scope>NUCLEOTIDE SEQUENCE [LARGE SCALE GENOMIC DNA]</scope>
    <source>
        <strain evidence="3 4">JCM 15151</strain>
    </source>
</reference>
<protein>
    <submittedName>
        <fullName evidence="3">Glutaredoxin arsenate reductase</fullName>
        <ecNumber evidence="3">1.20.4.1</ecNumber>
    </submittedName>
</protein>
<gene>
    <name evidence="3" type="primary">arsC</name>
    <name evidence="3" type="ORF">Mcate_02479</name>
</gene>
<dbReference type="OrthoDB" id="9784339at2"/>
<dbReference type="Pfam" id="PF01451">
    <property type="entry name" value="LMWPc"/>
    <property type="match status" value="1"/>
</dbReference>
<accession>A0A399DRN1</accession>
<dbReference type="EMBL" id="QWKX01000086">
    <property type="protein sequence ID" value="RIH74954.1"/>
    <property type="molecule type" value="Genomic_DNA"/>
</dbReference>
<dbReference type="Gene3D" id="3.40.50.2300">
    <property type="match status" value="1"/>
</dbReference>
<dbReference type="PANTHER" id="PTHR43428">
    <property type="entry name" value="ARSENATE REDUCTASE"/>
    <property type="match status" value="1"/>
</dbReference>
<dbReference type="InterPro" id="IPR023485">
    <property type="entry name" value="Ptyr_pPase"/>
</dbReference>
<name>A0A399DRN1_9DEIN</name>
<sequence>MRILVLCTHNSARSQMAEGWLRYWASRLGLSCEVWSAGTEQTFVKPDAIAVMQEVGIDLGGHTSKTLFDLPDPWNFDLVLTVCDAAAENCPAYPAKTHRLHVSFPDPSGKGLEEWRRVRDALGRMSEHLIRSLQQGQIPAETDLLEAAGLTRAT</sequence>
<dbReference type="AlphaFoldDB" id="A0A399DRN1"/>
<dbReference type="SUPFAM" id="SSF52788">
    <property type="entry name" value="Phosphotyrosine protein phosphatases I"/>
    <property type="match status" value="1"/>
</dbReference>
<dbReference type="CDD" id="cd16345">
    <property type="entry name" value="LMWP_ArsC"/>
    <property type="match status" value="1"/>
</dbReference>
<evidence type="ECO:0000256" key="1">
    <source>
        <dbReference type="ARBA" id="ARBA00022849"/>
    </source>
</evidence>
<dbReference type="RefSeq" id="WP_119361783.1">
    <property type="nucleotide sequence ID" value="NZ_JBHSXZ010000057.1"/>
</dbReference>
<dbReference type="EC" id="1.20.4.1" evidence="3"/>
<keyword evidence="3" id="KW-0560">Oxidoreductase</keyword>
<evidence type="ECO:0000313" key="4">
    <source>
        <dbReference type="Proteomes" id="UP000266089"/>
    </source>
</evidence>
<dbReference type="SMART" id="SM00226">
    <property type="entry name" value="LMWPc"/>
    <property type="match status" value="1"/>
</dbReference>
<comment type="caution">
    <text evidence="3">The sequence shown here is derived from an EMBL/GenBank/DDBJ whole genome shotgun (WGS) entry which is preliminary data.</text>
</comment>
<dbReference type="Proteomes" id="UP000266089">
    <property type="component" value="Unassembled WGS sequence"/>
</dbReference>
<dbReference type="GO" id="GO:0008794">
    <property type="term" value="F:arsenate reductase (glutaredoxin) activity"/>
    <property type="evidence" value="ECO:0007669"/>
    <property type="project" value="UniProtKB-EC"/>
</dbReference>
<keyword evidence="1" id="KW-0059">Arsenical resistance</keyword>
<evidence type="ECO:0000259" key="2">
    <source>
        <dbReference type="SMART" id="SM00226"/>
    </source>
</evidence>
<evidence type="ECO:0000313" key="3">
    <source>
        <dbReference type="EMBL" id="RIH74954.1"/>
    </source>
</evidence>
<dbReference type="PANTHER" id="PTHR43428:SF1">
    <property type="entry name" value="ARSENATE REDUCTASE"/>
    <property type="match status" value="1"/>
</dbReference>
<dbReference type="GO" id="GO:0046685">
    <property type="term" value="P:response to arsenic-containing substance"/>
    <property type="evidence" value="ECO:0007669"/>
    <property type="project" value="UniProtKB-KW"/>
</dbReference>
<feature type="domain" description="Phosphotyrosine protein phosphatase I" evidence="2">
    <location>
        <begin position="1"/>
        <end position="132"/>
    </location>
</feature>
<proteinExistence type="predicted"/>
<dbReference type="InterPro" id="IPR036196">
    <property type="entry name" value="Ptyr_pPase_sf"/>
</dbReference>